<reference evidence="1 2" key="1">
    <citation type="submission" date="2018-07" db="EMBL/GenBank/DDBJ databases">
        <title>Genomic Encyclopedia of Type Strains, Phase III (KMG-III): the genomes of soil and plant-associated and newly described type strains.</title>
        <authorList>
            <person name="Whitman W."/>
        </authorList>
    </citation>
    <scope>NUCLEOTIDE SEQUENCE [LARGE SCALE GENOMIC DNA]</scope>
    <source>
        <strain evidence="1 2">CECT 7946</strain>
    </source>
</reference>
<dbReference type="OrthoDB" id="1341993at2"/>
<gene>
    <name evidence="1" type="ORF">DFQ10_101948</name>
</gene>
<dbReference type="AlphaFoldDB" id="A0A3D9HCG8"/>
<protein>
    <submittedName>
        <fullName evidence="1">Uncharacterized protein</fullName>
    </submittedName>
</protein>
<sequence length="220" mass="25636">MGIGRIEFIRLTGLALTGTMIDPFQAVLTHDEYYINKKLGIMFTIPKSWGFIKIQDFGKLKEEQILDDYCDYIKDDIYEELGDPICIVTKYYENLPKHEGLFSPTIILNVNHETDLEGSSLLDFESVLNISKLATSNILKEFKVIKKYEPFEISGVSFYEFDATYLYEHKDLIDPIKVDLKIFKAKHNGYFYDFNCHQSIEKKQIAHNEFKAFKNSIKLI</sequence>
<dbReference type="Proteomes" id="UP000256980">
    <property type="component" value="Unassembled WGS sequence"/>
</dbReference>
<dbReference type="EMBL" id="QRDV01000001">
    <property type="protein sequence ID" value="RED47165.1"/>
    <property type="molecule type" value="Genomic_DNA"/>
</dbReference>
<accession>A0A3D9HCG8</accession>
<comment type="caution">
    <text evidence="1">The sequence shown here is derived from an EMBL/GenBank/DDBJ whole genome shotgun (WGS) entry which is preliminary data.</text>
</comment>
<keyword evidence="2" id="KW-1185">Reference proteome</keyword>
<organism evidence="1 2">
    <name type="scientific">Winogradskyella eximia</name>
    <dbReference type="NCBI Taxonomy" id="262006"/>
    <lineage>
        <taxon>Bacteria</taxon>
        <taxon>Pseudomonadati</taxon>
        <taxon>Bacteroidota</taxon>
        <taxon>Flavobacteriia</taxon>
        <taxon>Flavobacteriales</taxon>
        <taxon>Flavobacteriaceae</taxon>
        <taxon>Winogradskyella</taxon>
    </lineage>
</organism>
<dbReference type="RefSeq" id="WP_115816195.1">
    <property type="nucleotide sequence ID" value="NZ_QRDV01000001.1"/>
</dbReference>
<evidence type="ECO:0000313" key="1">
    <source>
        <dbReference type="EMBL" id="RED47165.1"/>
    </source>
</evidence>
<proteinExistence type="predicted"/>
<name>A0A3D9HCG8_9FLAO</name>
<evidence type="ECO:0000313" key="2">
    <source>
        <dbReference type="Proteomes" id="UP000256980"/>
    </source>
</evidence>